<dbReference type="AlphaFoldDB" id="A0A9P4SH41"/>
<protein>
    <recommendedName>
        <fullName evidence="4">Telomere repeat-binding factor dimerisation domain-containing protein</fullName>
    </recommendedName>
</protein>
<dbReference type="OrthoDB" id="3366990at2759"/>
<dbReference type="EMBL" id="MU006090">
    <property type="protein sequence ID" value="KAF2842209.1"/>
    <property type="molecule type" value="Genomic_DNA"/>
</dbReference>
<dbReference type="InterPro" id="IPR052833">
    <property type="entry name" value="Telomeric_DNA-bd_trans-reg"/>
</dbReference>
<keyword evidence="6" id="KW-1185">Reference proteome</keyword>
<evidence type="ECO:0000313" key="6">
    <source>
        <dbReference type="Proteomes" id="UP000799429"/>
    </source>
</evidence>
<keyword evidence="2" id="KW-0539">Nucleus</keyword>
<evidence type="ECO:0000256" key="2">
    <source>
        <dbReference type="ARBA" id="ARBA00023242"/>
    </source>
</evidence>
<dbReference type="Pfam" id="PF08558">
    <property type="entry name" value="TRF"/>
    <property type="match status" value="1"/>
</dbReference>
<feature type="compositionally biased region" description="Polar residues" evidence="3">
    <location>
        <begin position="54"/>
        <end position="66"/>
    </location>
</feature>
<feature type="region of interest" description="Disordered" evidence="3">
    <location>
        <begin position="104"/>
        <end position="177"/>
    </location>
</feature>
<evidence type="ECO:0000259" key="4">
    <source>
        <dbReference type="Pfam" id="PF08558"/>
    </source>
</evidence>
<dbReference type="PANTHER" id="PTHR47807:SF1">
    <property type="entry name" value="PROTEIN TBF1"/>
    <property type="match status" value="1"/>
</dbReference>
<evidence type="ECO:0000313" key="5">
    <source>
        <dbReference type="EMBL" id="KAF2842209.1"/>
    </source>
</evidence>
<feature type="compositionally biased region" description="Polar residues" evidence="3">
    <location>
        <begin position="1"/>
        <end position="28"/>
    </location>
</feature>
<organism evidence="5 6">
    <name type="scientific">Patellaria atrata CBS 101060</name>
    <dbReference type="NCBI Taxonomy" id="1346257"/>
    <lineage>
        <taxon>Eukaryota</taxon>
        <taxon>Fungi</taxon>
        <taxon>Dikarya</taxon>
        <taxon>Ascomycota</taxon>
        <taxon>Pezizomycotina</taxon>
        <taxon>Dothideomycetes</taxon>
        <taxon>Dothideomycetes incertae sedis</taxon>
        <taxon>Patellariales</taxon>
        <taxon>Patellariaceae</taxon>
        <taxon>Patellaria</taxon>
    </lineage>
</organism>
<dbReference type="InterPro" id="IPR013867">
    <property type="entry name" value="Telomere_rpt-bd_fac_dimer_dom"/>
</dbReference>
<dbReference type="Proteomes" id="UP000799429">
    <property type="component" value="Unassembled WGS sequence"/>
</dbReference>
<reference evidence="5" key="1">
    <citation type="journal article" date="2020" name="Stud. Mycol.">
        <title>101 Dothideomycetes genomes: a test case for predicting lifestyles and emergence of pathogens.</title>
        <authorList>
            <person name="Haridas S."/>
            <person name="Albert R."/>
            <person name="Binder M."/>
            <person name="Bloem J."/>
            <person name="Labutti K."/>
            <person name="Salamov A."/>
            <person name="Andreopoulos B."/>
            <person name="Baker S."/>
            <person name="Barry K."/>
            <person name="Bills G."/>
            <person name="Bluhm B."/>
            <person name="Cannon C."/>
            <person name="Castanera R."/>
            <person name="Culley D."/>
            <person name="Daum C."/>
            <person name="Ezra D."/>
            <person name="Gonzalez J."/>
            <person name="Henrissat B."/>
            <person name="Kuo A."/>
            <person name="Liang C."/>
            <person name="Lipzen A."/>
            <person name="Lutzoni F."/>
            <person name="Magnuson J."/>
            <person name="Mondo S."/>
            <person name="Nolan M."/>
            <person name="Ohm R."/>
            <person name="Pangilinan J."/>
            <person name="Park H.-J."/>
            <person name="Ramirez L."/>
            <person name="Alfaro M."/>
            <person name="Sun H."/>
            <person name="Tritt A."/>
            <person name="Yoshinaga Y."/>
            <person name="Zwiers L.-H."/>
            <person name="Turgeon B."/>
            <person name="Goodwin S."/>
            <person name="Spatafora J."/>
            <person name="Crous P."/>
            <person name="Grigoriev I."/>
        </authorList>
    </citation>
    <scope>NUCLEOTIDE SEQUENCE</scope>
    <source>
        <strain evidence="5">CBS 101060</strain>
    </source>
</reference>
<comment type="caution">
    <text evidence="5">The sequence shown here is derived from an EMBL/GenBank/DDBJ whole genome shotgun (WGS) entry which is preliminary data.</text>
</comment>
<accession>A0A9P4SH41</accession>
<feature type="compositionally biased region" description="Polar residues" evidence="3">
    <location>
        <begin position="134"/>
        <end position="177"/>
    </location>
</feature>
<evidence type="ECO:0000256" key="3">
    <source>
        <dbReference type="SAM" id="MobiDB-lite"/>
    </source>
</evidence>
<dbReference type="GO" id="GO:0042803">
    <property type="term" value="F:protein homodimerization activity"/>
    <property type="evidence" value="ECO:0007669"/>
    <property type="project" value="InterPro"/>
</dbReference>
<feature type="region of interest" description="Disordered" evidence="3">
    <location>
        <begin position="1"/>
        <end position="66"/>
    </location>
</feature>
<evidence type="ECO:0000256" key="1">
    <source>
        <dbReference type="ARBA" id="ARBA00023125"/>
    </source>
</evidence>
<sequence length="451" mass="50491">MPSNPTSVQDRTQQFSTSDNDSSINTFAIVSRPSKRRRGSREVLRNPDQPLKRTASQRILTSSKANDSMSLVSVPTGLPSAPPVYADHLQRVSDQFMVQYEQQQYDQPASGYPGHYATTNLGHANPSYGDVTDQAFSPSPQPNSYQITSQQSHTFTERPSYTSPHLPSNYNSTHVSSNSPELGYDYYATTAQTTVNPVPDDASLSYIIQNLPLLDQAADHILATLSKGSFQEIVAIVTDSRTLAGQSYAAMRTLFEDTKKPYTRDNENFIEPRALNITRPDHVESVHKANVATFVSCIFGSNHIGFWELHDRFLEIFVRPGTFLSQLQGALLLELKTQAYISSMYAGNRSKQQLICAYFPKNLPSHLLARHPSLELNNVEHSFLAQASIRRQQLLAEQDTRGTLDSLAKTYNWMVFLERLGNSTNPSSFWRIHLCRQLCTISFNGIDGSEL</sequence>
<keyword evidence="1" id="KW-0238">DNA-binding</keyword>
<gene>
    <name evidence="5" type="ORF">M501DRAFT_397773</name>
</gene>
<dbReference type="GO" id="GO:0003691">
    <property type="term" value="F:double-stranded telomeric DNA binding"/>
    <property type="evidence" value="ECO:0007669"/>
    <property type="project" value="TreeGrafter"/>
</dbReference>
<proteinExistence type="predicted"/>
<feature type="domain" description="Telomere repeat-binding factor dimerisation" evidence="4">
    <location>
        <begin position="208"/>
        <end position="420"/>
    </location>
</feature>
<dbReference type="GO" id="GO:0010833">
    <property type="term" value="P:telomere maintenance via telomere lengthening"/>
    <property type="evidence" value="ECO:0007669"/>
    <property type="project" value="TreeGrafter"/>
</dbReference>
<name>A0A9P4SH41_9PEZI</name>
<dbReference type="PANTHER" id="PTHR47807">
    <property type="entry name" value="PROTEIN TBF1"/>
    <property type="match status" value="1"/>
</dbReference>